<keyword evidence="5 6" id="KW-0472">Membrane</keyword>
<feature type="transmembrane region" description="Helical" evidence="6">
    <location>
        <begin position="110"/>
        <end position="132"/>
    </location>
</feature>
<organism evidence="7 8">
    <name type="scientific">Pseudomonas duriflava</name>
    <dbReference type="NCBI Taxonomy" id="459528"/>
    <lineage>
        <taxon>Bacteria</taxon>
        <taxon>Pseudomonadati</taxon>
        <taxon>Pseudomonadota</taxon>
        <taxon>Gammaproteobacteria</taxon>
        <taxon>Pseudomonadales</taxon>
        <taxon>Pseudomonadaceae</taxon>
        <taxon>Pseudomonas</taxon>
    </lineage>
</organism>
<dbReference type="PANTHER" id="PTHR30086">
    <property type="entry name" value="ARGININE EXPORTER PROTEIN ARGO"/>
    <property type="match status" value="1"/>
</dbReference>
<dbReference type="EMBL" id="VLKY01000001">
    <property type="protein sequence ID" value="TWI58508.1"/>
    <property type="molecule type" value="Genomic_DNA"/>
</dbReference>
<gene>
    <name evidence="7" type="ORF">IQ22_00214</name>
</gene>
<evidence type="ECO:0000313" key="7">
    <source>
        <dbReference type="EMBL" id="TWI58508.1"/>
    </source>
</evidence>
<protein>
    <submittedName>
        <fullName evidence="7">L-lysine exporter family protein LysE/ArgO</fullName>
    </submittedName>
</protein>
<dbReference type="GO" id="GO:0005886">
    <property type="term" value="C:plasma membrane"/>
    <property type="evidence" value="ECO:0007669"/>
    <property type="project" value="UniProtKB-SubCell"/>
</dbReference>
<dbReference type="RefSeq" id="WP_145136724.1">
    <property type="nucleotide sequence ID" value="NZ_VLKY01000001.1"/>
</dbReference>
<feature type="transmembrane region" description="Helical" evidence="6">
    <location>
        <begin position="37"/>
        <end position="59"/>
    </location>
</feature>
<proteinExistence type="predicted"/>
<evidence type="ECO:0000256" key="3">
    <source>
        <dbReference type="ARBA" id="ARBA00022692"/>
    </source>
</evidence>
<dbReference type="Proteomes" id="UP000316905">
    <property type="component" value="Unassembled WGS sequence"/>
</dbReference>
<evidence type="ECO:0000313" key="8">
    <source>
        <dbReference type="Proteomes" id="UP000316905"/>
    </source>
</evidence>
<evidence type="ECO:0000256" key="1">
    <source>
        <dbReference type="ARBA" id="ARBA00004651"/>
    </source>
</evidence>
<feature type="transmembrane region" description="Helical" evidence="6">
    <location>
        <begin position="71"/>
        <end position="89"/>
    </location>
</feature>
<feature type="transmembrane region" description="Helical" evidence="6">
    <location>
        <begin position="6"/>
        <end position="25"/>
    </location>
</feature>
<sequence length="201" mass="21331">MWQSYLTGLFTMAGLIVAVGAQNTFVLAQGLRREHHLAVALLCLLCDSLLITAGVFGLATLLAKSALLTTLLLWAGIIFLLGYSGLALHRALRPQALHSEAAAPRRLGKTLLLTLAVTLLNPHVYVDTILLIGSLGIRQPVPTAFVLGAACASALWFLGLALGSARLAPYLAKPQVWRLIDLGVALAMLLAALPLIRQVIS</sequence>
<dbReference type="PANTHER" id="PTHR30086:SF20">
    <property type="entry name" value="ARGININE EXPORTER PROTEIN ARGO-RELATED"/>
    <property type="match status" value="1"/>
</dbReference>
<reference evidence="7 8" key="1">
    <citation type="journal article" date="2015" name="Stand. Genomic Sci.">
        <title>Genomic Encyclopedia of Bacterial and Archaeal Type Strains, Phase III: the genomes of soil and plant-associated and newly described type strains.</title>
        <authorList>
            <person name="Whitman W.B."/>
            <person name="Woyke T."/>
            <person name="Klenk H.P."/>
            <person name="Zhou Y."/>
            <person name="Lilburn T.G."/>
            <person name="Beck B.J."/>
            <person name="De Vos P."/>
            <person name="Vandamme P."/>
            <person name="Eisen J.A."/>
            <person name="Garrity G."/>
            <person name="Hugenholtz P."/>
            <person name="Kyrpides N.C."/>
        </authorList>
    </citation>
    <scope>NUCLEOTIDE SEQUENCE [LARGE SCALE GENOMIC DNA]</scope>
    <source>
        <strain evidence="7 8">CGMCC 1.6858</strain>
    </source>
</reference>
<keyword evidence="4 6" id="KW-1133">Transmembrane helix</keyword>
<feature type="transmembrane region" description="Helical" evidence="6">
    <location>
        <begin position="176"/>
        <end position="196"/>
    </location>
</feature>
<dbReference type="GO" id="GO:0015171">
    <property type="term" value="F:amino acid transmembrane transporter activity"/>
    <property type="evidence" value="ECO:0007669"/>
    <property type="project" value="TreeGrafter"/>
</dbReference>
<accession>A0A562QP20</accession>
<evidence type="ECO:0000256" key="4">
    <source>
        <dbReference type="ARBA" id="ARBA00022989"/>
    </source>
</evidence>
<keyword evidence="8" id="KW-1185">Reference proteome</keyword>
<evidence type="ECO:0000256" key="6">
    <source>
        <dbReference type="SAM" id="Phobius"/>
    </source>
</evidence>
<dbReference type="AlphaFoldDB" id="A0A562QP20"/>
<comment type="caution">
    <text evidence="7">The sequence shown here is derived from an EMBL/GenBank/DDBJ whole genome shotgun (WGS) entry which is preliminary data.</text>
</comment>
<comment type="subcellular location">
    <subcellularLocation>
        <location evidence="1">Cell membrane</location>
        <topology evidence="1">Multi-pass membrane protein</topology>
    </subcellularLocation>
</comment>
<name>A0A562QP20_9PSED</name>
<dbReference type="InterPro" id="IPR001123">
    <property type="entry name" value="LeuE-type"/>
</dbReference>
<evidence type="ECO:0000256" key="2">
    <source>
        <dbReference type="ARBA" id="ARBA00022475"/>
    </source>
</evidence>
<keyword evidence="2" id="KW-1003">Cell membrane</keyword>
<dbReference type="Pfam" id="PF01810">
    <property type="entry name" value="LysE"/>
    <property type="match status" value="1"/>
</dbReference>
<feature type="transmembrane region" description="Helical" evidence="6">
    <location>
        <begin position="144"/>
        <end position="164"/>
    </location>
</feature>
<evidence type="ECO:0000256" key="5">
    <source>
        <dbReference type="ARBA" id="ARBA00023136"/>
    </source>
</evidence>
<keyword evidence="3 6" id="KW-0812">Transmembrane</keyword>
<dbReference type="OrthoDB" id="5638726at2"/>